<keyword evidence="3 6" id="KW-0812">Transmembrane</keyword>
<evidence type="ECO:0000256" key="3">
    <source>
        <dbReference type="ARBA" id="ARBA00022692"/>
    </source>
</evidence>
<evidence type="ECO:0000313" key="8">
    <source>
        <dbReference type="RefSeq" id="XP_036354771.1"/>
    </source>
</evidence>
<evidence type="ECO:0000256" key="2">
    <source>
        <dbReference type="ARBA" id="ARBA00006665"/>
    </source>
</evidence>
<keyword evidence="4 6" id="KW-1133">Transmembrane helix</keyword>
<protein>
    <submittedName>
        <fullName evidence="8">Serine incorporator 3-like</fullName>
    </submittedName>
</protein>
<dbReference type="PROSITE" id="PS51257">
    <property type="entry name" value="PROKAR_LIPOPROTEIN"/>
    <property type="match status" value="1"/>
</dbReference>
<feature type="transmembrane region" description="Helical" evidence="6">
    <location>
        <begin position="41"/>
        <end position="62"/>
    </location>
</feature>
<evidence type="ECO:0000256" key="4">
    <source>
        <dbReference type="ARBA" id="ARBA00022989"/>
    </source>
</evidence>
<gene>
    <name evidence="8" type="primary">LOC115228217</name>
</gene>
<feature type="transmembrane region" description="Helical" evidence="6">
    <location>
        <begin position="141"/>
        <end position="162"/>
    </location>
</feature>
<comment type="similarity">
    <text evidence="2">Belongs to the TDE1 family.</text>
</comment>
<keyword evidence="5 6" id="KW-0472">Membrane</keyword>
<dbReference type="GO" id="GO:0016020">
    <property type="term" value="C:membrane"/>
    <property type="evidence" value="ECO:0007669"/>
    <property type="project" value="UniProtKB-SubCell"/>
</dbReference>
<dbReference type="PANTHER" id="PTHR10383:SF9">
    <property type="entry name" value="SERINE INCORPORATOR, ISOFORM F"/>
    <property type="match status" value="1"/>
</dbReference>
<sequence length="222" mass="24567">MFLFKIQEIGQVACCCGSAACSVCCCSCCPKQTSSTVTRLIYGLFLFIWIGIAALFMLPIWLVISMTGAFLFILIQLLLLVDFAHVWCESWLEKHSESTHQGWIVCLSLFTFLFYSLSIACFGLLLTYYTGSGYKKVCGGFIVATSTSGIFQASVMSAYLGFLTWSALNSSTGLCFIPSHSTTDLVPTNNSFWVKCVASWMCAVLYLWTLVAPVFITSRDFT</sequence>
<evidence type="ECO:0000256" key="1">
    <source>
        <dbReference type="ARBA" id="ARBA00004141"/>
    </source>
</evidence>
<feature type="transmembrane region" description="Helical" evidence="6">
    <location>
        <begin position="192"/>
        <end position="216"/>
    </location>
</feature>
<comment type="subcellular location">
    <subcellularLocation>
        <location evidence="1">Membrane</location>
        <topology evidence="1">Multi-pass membrane protein</topology>
    </subcellularLocation>
</comment>
<organism evidence="7 8">
    <name type="scientific">Octopus sinensis</name>
    <name type="common">East Asian common octopus</name>
    <dbReference type="NCBI Taxonomy" id="2607531"/>
    <lineage>
        <taxon>Eukaryota</taxon>
        <taxon>Metazoa</taxon>
        <taxon>Spiralia</taxon>
        <taxon>Lophotrochozoa</taxon>
        <taxon>Mollusca</taxon>
        <taxon>Cephalopoda</taxon>
        <taxon>Coleoidea</taxon>
        <taxon>Octopodiformes</taxon>
        <taxon>Octopoda</taxon>
        <taxon>Incirrata</taxon>
        <taxon>Octopodidae</taxon>
        <taxon>Octopus</taxon>
    </lineage>
</organism>
<feature type="transmembrane region" description="Helical" evidence="6">
    <location>
        <begin position="102"/>
        <end position="129"/>
    </location>
</feature>
<evidence type="ECO:0000313" key="7">
    <source>
        <dbReference type="Proteomes" id="UP000515154"/>
    </source>
</evidence>
<feature type="transmembrane region" description="Helical" evidence="6">
    <location>
        <begin position="69"/>
        <end position="87"/>
    </location>
</feature>
<evidence type="ECO:0000256" key="6">
    <source>
        <dbReference type="SAM" id="Phobius"/>
    </source>
</evidence>
<dbReference type="AlphaFoldDB" id="A0A7E6EGS3"/>
<accession>A0A7E6EGS3</accession>
<dbReference type="InterPro" id="IPR005016">
    <property type="entry name" value="TDE1/TMS"/>
</dbReference>
<dbReference type="Pfam" id="PF03348">
    <property type="entry name" value="Serinc"/>
    <property type="match status" value="3"/>
</dbReference>
<reference evidence="8" key="1">
    <citation type="submission" date="2025-08" db="UniProtKB">
        <authorList>
            <consortium name="RefSeq"/>
        </authorList>
    </citation>
    <scope>IDENTIFICATION</scope>
</reference>
<dbReference type="RefSeq" id="XP_036354771.1">
    <property type="nucleotide sequence ID" value="XM_036498878.1"/>
</dbReference>
<dbReference type="PANTHER" id="PTHR10383">
    <property type="entry name" value="SERINE INCORPORATOR"/>
    <property type="match status" value="1"/>
</dbReference>
<keyword evidence="7" id="KW-1185">Reference proteome</keyword>
<evidence type="ECO:0000256" key="5">
    <source>
        <dbReference type="ARBA" id="ARBA00023136"/>
    </source>
</evidence>
<name>A0A7E6EGS3_9MOLL</name>
<proteinExistence type="inferred from homology"/>
<dbReference type="KEGG" id="osn:115228217"/>
<dbReference type="Proteomes" id="UP000515154">
    <property type="component" value="Unplaced"/>
</dbReference>